<evidence type="ECO:0000313" key="1">
    <source>
        <dbReference type="EMBL" id="ETJ02394.1"/>
    </source>
</evidence>
<name>W1VED5_9FIRM</name>
<feature type="non-terminal residue" evidence="1">
    <location>
        <position position="1"/>
    </location>
</feature>
<dbReference type="Proteomes" id="UP000018855">
    <property type="component" value="Unassembled WGS sequence"/>
</dbReference>
<protein>
    <submittedName>
        <fullName evidence="1">Uncharacterized protein</fullName>
    </submittedName>
</protein>
<reference evidence="1 2" key="1">
    <citation type="submission" date="2013-12" db="EMBL/GenBank/DDBJ databases">
        <title>A Varibaculum cambriense genome reconstructed from a premature infant gut community with otherwise low bacterial novelty that shifts toward anaerobic metabolism during the third week of life.</title>
        <authorList>
            <person name="Brown C.T."/>
            <person name="Sharon I."/>
            <person name="Thomas B.C."/>
            <person name="Castelle C.J."/>
            <person name="Morowitz M.J."/>
            <person name="Banfield J.F."/>
        </authorList>
    </citation>
    <scope>NUCLEOTIDE SEQUENCE [LARGE SCALE GENOMIC DNA]</scope>
    <source>
        <strain evidence="2">DORA_11</strain>
    </source>
</reference>
<gene>
    <name evidence="1" type="ORF">Q619_VDC00010G0001</name>
</gene>
<evidence type="ECO:0000313" key="2">
    <source>
        <dbReference type="Proteomes" id="UP000018855"/>
    </source>
</evidence>
<dbReference type="EMBL" id="AZMJ01000010">
    <property type="protein sequence ID" value="ETJ02394.1"/>
    <property type="molecule type" value="Genomic_DNA"/>
</dbReference>
<organism evidence="1 2">
    <name type="scientific">Veillonella dispar DORA_11</name>
    <dbReference type="NCBI Taxonomy" id="1403949"/>
    <lineage>
        <taxon>Bacteria</taxon>
        <taxon>Bacillati</taxon>
        <taxon>Bacillota</taxon>
        <taxon>Negativicutes</taxon>
        <taxon>Veillonellales</taxon>
        <taxon>Veillonellaceae</taxon>
        <taxon>Veillonella</taxon>
    </lineage>
</organism>
<accession>W1VED5</accession>
<comment type="caution">
    <text evidence="1">The sequence shown here is derived from an EMBL/GenBank/DDBJ whole genome shotgun (WGS) entry which is preliminary data.</text>
</comment>
<proteinExistence type="predicted"/>
<dbReference type="AlphaFoldDB" id="W1VED5"/>
<sequence>GGLCTHLGVPIPASCQTQTERSDARTLQLRAKNASPHQTQPKPSSRGRTIYRLERPNEITRWTVKVEIGGWREIWKRRIGV</sequence>